<accession>A0AAD4L988</accession>
<keyword evidence="2" id="KW-1185">Reference proteome</keyword>
<dbReference type="Proteomes" id="UP001201163">
    <property type="component" value="Unassembled WGS sequence"/>
</dbReference>
<protein>
    <submittedName>
        <fullName evidence="1">Uncharacterized protein</fullName>
    </submittedName>
</protein>
<dbReference type="EMBL" id="JAKELL010000078">
    <property type="protein sequence ID" value="KAH8984267.1"/>
    <property type="molecule type" value="Genomic_DNA"/>
</dbReference>
<gene>
    <name evidence="1" type="ORF">EDB92DRAFT_1803296</name>
</gene>
<name>A0AAD4L988_9AGAM</name>
<evidence type="ECO:0000313" key="1">
    <source>
        <dbReference type="EMBL" id="KAH8984267.1"/>
    </source>
</evidence>
<dbReference type="AlphaFoldDB" id="A0AAD4L988"/>
<organism evidence="1 2">
    <name type="scientific">Lactarius akahatsu</name>
    <dbReference type="NCBI Taxonomy" id="416441"/>
    <lineage>
        <taxon>Eukaryota</taxon>
        <taxon>Fungi</taxon>
        <taxon>Dikarya</taxon>
        <taxon>Basidiomycota</taxon>
        <taxon>Agaricomycotina</taxon>
        <taxon>Agaricomycetes</taxon>
        <taxon>Russulales</taxon>
        <taxon>Russulaceae</taxon>
        <taxon>Lactarius</taxon>
    </lineage>
</organism>
<evidence type="ECO:0000313" key="2">
    <source>
        <dbReference type="Proteomes" id="UP001201163"/>
    </source>
</evidence>
<reference evidence="1" key="1">
    <citation type="submission" date="2022-01" db="EMBL/GenBank/DDBJ databases">
        <title>Comparative genomics reveals a dynamic genome evolution in the ectomycorrhizal milk-cap (Lactarius) mushrooms.</title>
        <authorList>
            <consortium name="DOE Joint Genome Institute"/>
            <person name="Lebreton A."/>
            <person name="Tang N."/>
            <person name="Kuo A."/>
            <person name="LaButti K."/>
            <person name="Drula E."/>
            <person name="Barry K."/>
            <person name="Clum A."/>
            <person name="Lipzen A."/>
            <person name="Mousain D."/>
            <person name="Ng V."/>
            <person name="Wang R."/>
            <person name="Wang X."/>
            <person name="Dai Y."/>
            <person name="Henrissat B."/>
            <person name="Grigoriev I.V."/>
            <person name="Guerin-Laguette A."/>
            <person name="Yu F."/>
            <person name="Martin F.M."/>
        </authorList>
    </citation>
    <scope>NUCLEOTIDE SEQUENCE</scope>
    <source>
        <strain evidence="1">QP</strain>
    </source>
</reference>
<sequence>MAASRSYILLQKGQDPFHTSFEDLDGLTAFTLQEVDSTGNTLVQLRREAPWVQKHQGVMGPGAAFFYFGPSGAPGYLIYGNAPSQPMATALRRKGSSASQYFTSRSGRLLKWKRLANNKMECVDGKEVLATYEAGQLSTDYSAMLTIRQTGLAVVTEILTTLMLSQMAIVLRWRG</sequence>
<proteinExistence type="predicted"/>
<comment type="caution">
    <text evidence="1">The sequence shown here is derived from an EMBL/GenBank/DDBJ whole genome shotgun (WGS) entry which is preliminary data.</text>
</comment>